<feature type="compositionally biased region" description="Basic and acidic residues" evidence="1">
    <location>
        <begin position="1"/>
        <end position="12"/>
    </location>
</feature>
<evidence type="ECO:0000313" key="2">
    <source>
        <dbReference type="EMBL" id="GAA1744070.1"/>
    </source>
</evidence>
<dbReference type="EMBL" id="BAAALS010000005">
    <property type="protein sequence ID" value="GAA1744070.1"/>
    <property type="molecule type" value="Genomic_DNA"/>
</dbReference>
<accession>A0ABP4W0F4</accession>
<dbReference type="Gene3D" id="3.40.50.300">
    <property type="entry name" value="P-loop containing nucleotide triphosphate hydrolases"/>
    <property type="match status" value="1"/>
</dbReference>
<evidence type="ECO:0008006" key="4">
    <source>
        <dbReference type="Google" id="ProtNLM"/>
    </source>
</evidence>
<reference evidence="3" key="1">
    <citation type="journal article" date="2019" name="Int. J. Syst. Evol. Microbiol.">
        <title>The Global Catalogue of Microorganisms (GCM) 10K type strain sequencing project: providing services to taxonomists for standard genome sequencing and annotation.</title>
        <authorList>
            <consortium name="The Broad Institute Genomics Platform"/>
            <consortium name="The Broad Institute Genome Sequencing Center for Infectious Disease"/>
            <person name="Wu L."/>
            <person name="Ma J."/>
        </authorList>
    </citation>
    <scope>NUCLEOTIDE SEQUENCE [LARGE SCALE GENOMIC DNA]</scope>
    <source>
        <strain evidence="3">JCM 13249</strain>
    </source>
</reference>
<protein>
    <recommendedName>
        <fullName evidence="4">Recombinase A</fullName>
    </recommendedName>
</protein>
<dbReference type="InterPro" id="IPR027417">
    <property type="entry name" value="P-loop_NTPase"/>
</dbReference>
<feature type="region of interest" description="Disordered" evidence="1">
    <location>
        <begin position="265"/>
        <end position="291"/>
    </location>
</feature>
<dbReference type="Proteomes" id="UP001500655">
    <property type="component" value="Unassembled WGS sequence"/>
</dbReference>
<gene>
    <name evidence="2" type="ORF">GCM10009681_13580</name>
</gene>
<evidence type="ECO:0000256" key="1">
    <source>
        <dbReference type="SAM" id="MobiDB-lite"/>
    </source>
</evidence>
<organism evidence="2 3">
    <name type="scientific">Luedemannella helvata</name>
    <dbReference type="NCBI Taxonomy" id="349315"/>
    <lineage>
        <taxon>Bacteria</taxon>
        <taxon>Bacillati</taxon>
        <taxon>Actinomycetota</taxon>
        <taxon>Actinomycetes</taxon>
        <taxon>Micromonosporales</taxon>
        <taxon>Micromonosporaceae</taxon>
        <taxon>Luedemannella</taxon>
    </lineage>
</organism>
<proteinExistence type="predicted"/>
<name>A0ABP4W0F4_9ACTN</name>
<keyword evidence="3" id="KW-1185">Reference proteome</keyword>
<feature type="region of interest" description="Disordered" evidence="1">
    <location>
        <begin position="1"/>
        <end position="77"/>
    </location>
</feature>
<evidence type="ECO:0000313" key="3">
    <source>
        <dbReference type="Proteomes" id="UP001500655"/>
    </source>
</evidence>
<feature type="compositionally biased region" description="Low complexity" evidence="1">
    <location>
        <begin position="16"/>
        <end position="29"/>
    </location>
</feature>
<sequence length="305" mass="30276">MADVVALRRSDRPSQVAVAVAEAVPTGAAPAPPTAVEPAPPTGPSARPTGPSAPPTGPSAPSTRPSARPAGEPNGLHRLRASGLIRPASAPADPTGVAHVLPVEPALARLLPWGGLRRGGTVAVAPGAAPGATSLLYALLADAVAAGAWCAVVGRPDLGLVAAAEAGVDLSRLALVPAPGPDWVSVVAALLDGVDIVVAATPGPVSAATSGRLAARARQRGSVLVPFGQWAGVDLTLTVNDGHWSGLEPGRGRLRRRELTVAAVGRGGATRSRRATLRLGDPPTPATAPAGEAAGLRLVRAEEVA</sequence>
<feature type="compositionally biased region" description="Low complexity" evidence="1">
    <location>
        <begin position="59"/>
        <end position="70"/>
    </location>
</feature>
<comment type="caution">
    <text evidence="2">The sequence shown here is derived from an EMBL/GenBank/DDBJ whole genome shotgun (WGS) entry which is preliminary data.</text>
</comment>
<feature type="compositionally biased region" description="Pro residues" evidence="1">
    <location>
        <begin position="30"/>
        <end position="43"/>
    </location>
</feature>